<evidence type="ECO:0000313" key="1">
    <source>
        <dbReference type="Proteomes" id="UP000887574"/>
    </source>
</evidence>
<evidence type="ECO:0000313" key="2">
    <source>
        <dbReference type="WBParaSite" id="jg9873"/>
    </source>
</evidence>
<organism evidence="1 2">
    <name type="scientific">Ditylenchus dipsaci</name>
    <dbReference type="NCBI Taxonomy" id="166011"/>
    <lineage>
        <taxon>Eukaryota</taxon>
        <taxon>Metazoa</taxon>
        <taxon>Ecdysozoa</taxon>
        <taxon>Nematoda</taxon>
        <taxon>Chromadorea</taxon>
        <taxon>Rhabditida</taxon>
        <taxon>Tylenchina</taxon>
        <taxon>Tylenchomorpha</taxon>
        <taxon>Sphaerularioidea</taxon>
        <taxon>Anguinidae</taxon>
        <taxon>Anguininae</taxon>
        <taxon>Ditylenchus</taxon>
    </lineage>
</organism>
<dbReference type="AlphaFoldDB" id="A0A915EWV7"/>
<name>A0A915EWV7_9BILA</name>
<keyword evidence="1" id="KW-1185">Reference proteome</keyword>
<reference evidence="2" key="1">
    <citation type="submission" date="2022-11" db="UniProtKB">
        <authorList>
            <consortium name="WormBaseParasite"/>
        </authorList>
    </citation>
    <scope>IDENTIFICATION</scope>
</reference>
<proteinExistence type="predicted"/>
<accession>A0A915EWV7</accession>
<dbReference type="WBParaSite" id="jg9873">
    <property type="protein sequence ID" value="jg9873"/>
    <property type="gene ID" value="jg9873"/>
</dbReference>
<protein>
    <submittedName>
        <fullName evidence="2">Uncharacterized protein</fullName>
    </submittedName>
</protein>
<dbReference type="Proteomes" id="UP000887574">
    <property type="component" value="Unplaced"/>
</dbReference>
<sequence>MKMETNSDDQCVGKSYGNHTHATCKEDIEVRKLRIQIPELARQGDSAGRQIFSSLIEQASDKVKAKMIQKTVSDMVYYHRKGKLFATVGQTKSRKHQDIQWDSSFRPTTSSLTGDRLRLSYDSTRSLIKDRAVGPPFLLSRFHFSMRCSDPVFQLLAAAECRRRRKGTLC</sequence>